<accession>A0A067KDY4</accession>
<evidence type="ECO:0000313" key="2">
    <source>
        <dbReference type="EMBL" id="KDP30069.1"/>
    </source>
</evidence>
<feature type="compositionally biased region" description="Polar residues" evidence="1">
    <location>
        <begin position="305"/>
        <end position="316"/>
    </location>
</feature>
<organism evidence="2 3">
    <name type="scientific">Jatropha curcas</name>
    <name type="common">Barbados nut</name>
    <dbReference type="NCBI Taxonomy" id="180498"/>
    <lineage>
        <taxon>Eukaryota</taxon>
        <taxon>Viridiplantae</taxon>
        <taxon>Streptophyta</taxon>
        <taxon>Embryophyta</taxon>
        <taxon>Tracheophyta</taxon>
        <taxon>Spermatophyta</taxon>
        <taxon>Magnoliopsida</taxon>
        <taxon>eudicotyledons</taxon>
        <taxon>Gunneridae</taxon>
        <taxon>Pentapetalae</taxon>
        <taxon>rosids</taxon>
        <taxon>fabids</taxon>
        <taxon>Malpighiales</taxon>
        <taxon>Euphorbiaceae</taxon>
        <taxon>Crotonoideae</taxon>
        <taxon>Jatropheae</taxon>
        <taxon>Jatropha</taxon>
    </lineage>
</organism>
<dbReference type="Proteomes" id="UP000027138">
    <property type="component" value="Unassembled WGS sequence"/>
</dbReference>
<feature type="region of interest" description="Disordered" evidence="1">
    <location>
        <begin position="218"/>
        <end position="316"/>
    </location>
</feature>
<feature type="compositionally biased region" description="Polar residues" evidence="1">
    <location>
        <begin position="219"/>
        <end position="245"/>
    </location>
</feature>
<gene>
    <name evidence="2" type="ORF">JCGZ_18394</name>
</gene>
<dbReference type="EMBL" id="KK914714">
    <property type="protein sequence ID" value="KDP30069.1"/>
    <property type="molecule type" value="Genomic_DNA"/>
</dbReference>
<sequence length="316" mass="35321">MIIMKTVRWYNCMSRTTVKVENLQFRVDGSSWHTHSATRSSKLGSRVDLDQRTKLCSRKVPKEDLDPRLYRREAVYGVCDVTPRREQNSWAPIATVWYRASSGGTGPVKPASRNCSIYMAPRTDASRNHKAAPRIYLAASRNCSRPSFIDEQSRHATVLPKNSCMAQLSKASPFQKLTTAHSNDMTSMYSSYTAATFINSPHRGQEHQIVQITLRWPDQSPSSQSNRALKTSLSNQCLSGRSNRASKMPFLKPTGADKADQTELSGWPDQSSSSRSNRASKTSLQITWKPTKPIKPSLGGDQMIDSASFQANQTEL</sequence>
<dbReference type="AlphaFoldDB" id="A0A067KDY4"/>
<evidence type="ECO:0000313" key="3">
    <source>
        <dbReference type="Proteomes" id="UP000027138"/>
    </source>
</evidence>
<name>A0A067KDY4_JATCU</name>
<evidence type="ECO:0000256" key="1">
    <source>
        <dbReference type="SAM" id="MobiDB-lite"/>
    </source>
</evidence>
<protein>
    <submittedName>
        <fullName evidence="2">Uncharacterized protein</fullName>
    </submittedName>
</protein>
<feature type="compositionally biased region" description="Low complexity" evidence="1">
    <location>
        <begin position="271"/>
        <end position="283"/>
    </location>
</feature>
<proteinExistence type="predicted"/>
<reference evidence="2 3" key="1">
    <citation type="journal article" date="2014" name="PLoS ONE">
        <title>Global Analysis of Gene Expression Profiles in Physic Nut (Jatropha curcas L.) Seedlings Exposed to Salt Stress.</title>
        <authorList>
            <person name="Zhang L."/>
            <person name="Zhang C."/>
            <person name="Wu P."/>
            <person name="Chen Y."/>
            <person name="Li M."/>
            <person name="Jiang H."/>
            <person name="Wu G."/>
        </authorList>
    </citation>
    <scope>NUCLEOTIDE SEQUENCE [LARGE SCALE GENOMIC DNA]</scope>
    <source>
        <strain evidence="3">cv. GZQX0401</strain>
        <tissue evidence="2">Young leaves</tissue>
    </source>
</reference>
<keyword evidence="3" id="KW-1185">Reference proteome</keyword>